<dbReference type="PROSITE" id="PS50850">
    <property type="entry name" value="MFS"/>
    <property type="match status" value="1"/>
</dbReference>
<protein>
    <submittedName>
        <fullName evidence="9">MHS family MFS transporter</fullName>
    </submittedName>
</protein>
<evidence type="ECO:0000256" key="5">
    <source>
        <dbReference type="ARBA" id="ARBA00022989"/>
    </source>
</evidence>
<evidence type="ECO:0000259" key="8">
    <source>
        <dbReference type="PROSITE" id="PS50850"/>
    </source>
</evidence>
<dbReference type="SUPFAM" id="SSF103473">
    <property type="entry name" value="MFS general substrate transporter"/>
    <property type="match status" value="1"/>
</dbReference>
<feature type="transmembrane region" description="Helical" evidence="7">
    <location>
        <begin position="63"/>
        <end position="86"/>
    </location>
</feature>
<evidence type="ECO:0000256" key="7">
    <source>
        <dbReference type="SAM" id="Phobius"/>
    </source>
</evidence>
<evidence type="ECO:0000256" key="3">
    <source>
        <dbReference type="ARBA" id="ARBA00022475"/>
    </source>
</evidence>
<keyword evidence="10" id="KW-1185">Reference proteome</keyword>
<feature type="domain" description="Major facilitator superfamily (MFS) profile" evidence="8">
    <location>
        <begin position="25"/>
        <end position="166"/>
    </location>
</feature>
<dbReference type="Proteomes" id="UP000707352">
    <property type="component" value="Unassembled WGS sequence"/>
</dbReference>
<reference evidence="9 10" key="1">
    <citation type="submission" date="2020-03" db="EMBL/GenBank/DDBJ databases">
        <title>The genome sequence of Microvirga sp. c23x22.</title>
        <authorList>
            <person name="Zhang X."/>
        </authorList>
    </citation>
    <scope>NUCLEOTIDE SEQUENCE [LARGE SCALE GENOMIC DNA]</scope>
    <source>
        <strain evidence="10">c23x22</strain>
    </source>
</reference>
<dbReference type="EMBL" id="JAATJS010000002">
    <property type="protein sequence ID" value="NIX75936.1"/>
    <property type="molecule type" value="Genomic_DNA"/>
</dbReference>
<evidence type="ECO:0000256" key="6">
    <source>
        <dbReference type="ARBA" id="ARBA00023136"/>
    </source>
</evidence>
<organism evidence="9 10">
    <name type="scientific">Microvirga terricola</name>
    <dbReference type="NCBI Taxonomy" id="2719797"/>
    <lineage>
        <taxon>Bacteria</taxon>
        <taxon>Pseudomonadati</taxon>
        <taxon>Pseudomonadota</taxon>
        <taxon>Alphaproteobacteria</taxon>
        <taxon>Hyphomicrobiales</taxon>
        <taxon>Methylobacteriaceae</taxon>
        <taxon>Microvirga</taxon>
    </lineage>
</organism>
<dbReference type="Gene3D" id="1.20.1250.20">
    <property type="entry name" value="MFS general substrate transporter like domains"/>
    <property type="match status" value="1"/>
</dbReference>
<evidence type="ECO:0000313" key="9">
    <source>
        <dbReference type="EMBL" id="NIX75936.1"/>
    </source>
</evidence>
<name>A0ABX0VA56_9HYPH</name>
<keyword evidence="3" id="KW-1003">Cell membrane</keyword>
<comment type="caution">
    <text evidence="9">The sequence shown here is derived from an EMBL/GenBank/DDBJ whole genome shotgun (WGS) entry which is preliminary data.</text>
</comment>
<comment type="subcellular location">
    <subcellularLocation>
        <location evidence="1">Cell membrane</location>
        <topology evidence="1">Multi-pass membrane protein</topology>
    </subcellularLocation>
</comment>
<sequence>MLEQAVISGSKSYQHVRDTAASRKAVISGSVGSALEWFDFSIYGAVSATVFPALFFSEMTPGTALLASFATFGAGFFARPLGGLVFGALGDKLGRKRVLTWTLLLMGFASALIGILPGYGQIGILAPPCSSCCASCKVWDLAARQPDRSFWRWNTRRTTAAAFTAP</sequence>
<evidence type="ECO:0000256" key="4">
    <source>
        <dbReference type="ARBA" id="ARBA00022692"/>
    </source>
</evidence>
<proteinExistence type="predicted"/>
<keyword evidence="5 7" id="KW-1133">Transmembrane helix</keyword>
<keyword evidence="4 7" id="KW-0812">Transmembrane</keyword>
<gene>
    <name evidence="9" type="ORF">HB375_04810</name>
</gene>
<dbReference type="InterPro" id="IPR036259">
    <property type="entry name" value="MFS_trans_sf"/>
</dbReference>
<accession>A0ABX0VA56</accession>
<dbReference type="PANTHER" id="PTHR43045">
    <property type="entry name" value="SHIKIMATE TRANSPORTER"/>
    <property type="match status" value="1"/>
</dbReference>
<evidence type="ECO:0000256" key="1">
    <source>
        <dbReference type="ARBA" id="ARBA00004651"/>
    </source>
</evidence>
<feature type="transmembrane region" description="Helical" evidence="7">
    <location>
        <begin position="98"/>
        <end position="120"/>
    </location>
</feature>
<dbReference type="InterPro" id="IPR020846">
    <property type="entry name" value="MFS_dom"/>
</dbReference>
<dbReference type="PANTHER" id="PTHR43045:SF1">
    <property type="entry name" value="SHIKIMATE TRANSPORTER"/>
    <property type="match status" value="1"/>
</dbReference>
<keyword evidence="6 7" id="KW-0472">Membrane</keyword>
<evidence type="ECO:0000256" key="2">
    <source>
        <dbReference type="ARBA" id="ARBA00022448"/>
    </source>
</evidence>
<evidence type="ECO:0000313" key="10">
    <source>
        <dbReference type="Proteomes" id="UP000707352"/>
    </source>
</evidence>
<dbReference type="RefSeq" id="WP_167671855.1">
    <property type="nucleotide sequence ID" value="NZ_JAATJS010000002.1"/>
</dbReference>
<keyword evidence="2" id="KW-0813">Transport</keyword>